<sequence length="249" mass="27807">MNKYLNITRPWVLMIVLIGGNAVAETSHNVQEERSLSRAMVSSQLMLITTGINISAVVDIKWNNNSVLSDINSLLQKGEAVFSLNDDGETFLRFKSEELSNHLKEGVFKIVLSSGEELSDTPVYQRSSRDRNVEVVVRGTVWECVDNPDRWWWDPLTMWKQLSGATVSATMGGRSKNDTTDGNGRYILSWPTGYCDSSFPVKSVSSTSGKYLKKDANIWCWGWDSDDTVNFSFSNGITHWNGSSACGEI</sequence>
<evidence type="ECO:0000313" key="1">
    <source>
        <dbReference type="EMBL" id="TGO02351.1"/>
    </source>
</evidence>
<protein>
    <submittedName>
        <fullName evidence="1">Uncharacterized protein</fullName>
    </submittedName>
</protein>
<keyword evidence="2" id="KW-1185">Reference proteome</keyword>
<proteinExistence type="predicted"/>
<dbReference type="AlphaFoldDB" id="A0A4E0R013"/>
<dbReference type="EMBL" id="JSZA02000154">
    <property type="protein sequence ID" value="TGO02351.1"/>
    <property type="molecule type" value="Genomic_DNA"/>
</dbReference>
<comment type="caution">
    <text evidence="1">The sequence shown here is derived from an EMBL/GenBank/DDBJ whole genome shotgun (WGS) entry which is preliminary data.</text>
</comment>
<evidence type="ECO:0000313" key="2">
    <source>
        <dbReference type="Proteomes" id="UP000030428"/>
    </source>
</evidence>
<reference evidence="1 2" key="1">
    <citation type="journal article" date="2016" name="Front. Microbiol.">
        <title>Single-Cell (Meta-)Genomics of a Dimorphic Candidatus Thiomargarita nelsonii Reveals Genomic Plasticity.</title>
        <authorList>
            <person name="Flood B.E."/>
            <person name="Fliss P."/>
            <person name="Jones D.S."/>
            <person name="Dick G.J."/>
            <person name="Jain S."/>
            <person name="Kaster A.K."/>
            <person name="Winkel M."/>
            <person name="Mussmann M."/>
            <person name="Bailey J."/>
        </authorList>
    </citation>
    <scope>NUCLEOTIDE SEQUENCE [LARGE SCALE GENOMIC DNA]</scope>
    <source>
        <strain evidence="1">Hydrate Ridge</strain>
    </source>
</reference>
<accession>A0A4E0R013</accession>
<gene>
    <name evidence="1" type="ORF">PN36_26360</name>
</gene>
<name>A0A4E0R013_9GAMM</name>
<organism evidence="1 2">
    <name type="scientific">Candidatus Thiomargarita nelsonii</name>
    <dbReference type="NCBI Taxonomy" id="1003181"/>
    <lineage>
        <taxon>Bacteria</taxon>
        <taxon>Pseudomonadati</taxon>
        <taxon>Pseudomonadota</taxon>
        <taxon>Gammaproteobacteria</taxon>
        <taxon>Thiotrichales</taxon>
        <taxon>Thiotrichaceae</taxon>
        <taxon>Thiomargarita</taxon>
    </lineage>
</organism>
<dbReference type="Proteomes" id="UP000030428">
    <property type="component" value="Unassembled WGS sequence"/>
</dbReference>